<gene>
    <name evidence="1" type="ORF">LKD28_13450</name>
</gene>
<dbReference type="InterPro" id="IPR010985">
    <property type="entry name" value="Ribbon_hlx_hlx"/>
</dbReference>
<dbReference type="EMBL" id="JAJEQT010000015">
    <property type="protein sequence ID" value="MCC2220014.1"/>
    <property type="molecule type" value="Genomic_DNA"/>
</dbReference>
<sequence length="60" mass="6961">MKKMGRPKGDNNMVKSYTIRMDDVTLTRLEAYCKCMKVTKSEAIRKAINTMVDECEEINK</sequence>
<protein>
    <submittedName>
        <fullName evidence="1">Ribbon-helix-helix protein, CopG family</fullName>
    </submittedName>
</protein>
<proteinExistence type="predicted"/>
<dbReference type="SUPFAM" id="SSF47598">
    <property type="entry name" value="Ribbon-helix-helix"/>
    <property type="match status" value="1"/>
</dbReference>
<keyword evidence="2" id="KW-1185">Reference proteome</keyword>
<evidence type="ECO:0000313" key="2">
    <source>
        <dbReference type="Proteomes" id="UP001198495"/>
    </source>
</evidence>
<comment type="caution">
    <text evidence="1">The sequence shown here is derived from an EMBL/GenBank/DDBJ whole genome shotgun (WGS) entry which is preliminary data.</text>
</comment>
<dbReference type="RefSeq" id="WP_227573648.1">
    <property type="nucleotide sequence ID" value="NZ_JAJEQT010000015.1"/>
</dbReference>
<dbReference type="Proteomes" id="UP001198495">
    <property type="component" value="Unassembled WGS sequence"/>
</dbReference>
<accession>A0ABS8FTG8</accession>
<organism evidence="1 2">
    <name type="scientific">Coprococcus hominis</name>
    <name type="common">ex Arizal et al. 2022</name>
    <dbReference type="NCBI Taxonomy" id="2881262"/>
    <lineage>
        <taxon>Bacteria</taxon>
        <taxon>Bacillati</taxon>
        <taxon>Bacillota</taxon>
        <taxon>Clostridia</taxon>
        <taxon>Lachnospirales</taxon>
        <taxon>Lachnospiraceae</taxon>
        <taxon>Coprococcus</taxon>
    </lineage>
</organism>
<reference evidence="1 2" key="1">
    <citation type="submission" date="2021-10" db="EMBL/GenBank/DDBJ databases">
        <title>Anaerobic single-cell dispensing facilitates the cultivation of human gut bacteria.</title>
        <authorList>
            <person name="Afrizal A."/>
        </authorList>
    </citation>
    <scope>NUCLEOTIDE SEQUENCE [LARGE SCALE GENOMIC DNA]</scope>
    <source>
        <strain evidence="1 2">CLA-AA-H212</strain>
    </source>
</reference>
<evidence type="ECO:0000313" key="1">
    <source>
        <dbReference type="EMBL" id="MCC2220014.1"/>
    </source>
</evidence>
<name>A0ABS8FTG8_9FIRM</name>